<gene>
    <name evidence="2" type="ORF">PD5205_02559</name>
    <name evidence="1" type="ORF">PD885_01435</name>
</gene>
<dbReference type="EMBL" id="LT853882">
    <property type="protein sequence ID" value="SMQ98685.1"/>
    <property type="molecule type" value="Genomic_DNA"/>
</dbReference>
<proteinExistence type="predicted"/>
<evidence type="ECO:0000313" key="1">
    <source>
        <dbReference type="EMBL" id="SMQ98685.1"/>
    </source>
</evidence>
<protein>
    <submittedName>
        <fullName evidence="2">Uncharacterized protein</fullName>
    </submittedName>
</protein>
<evidence type="ECO:0000313" key="4">
    <source>
        <dbReference type="Proteomes" id="UP000195953"/>
    </source>
</evidence>
<dbReference type="Proteomes" id="UP000195953">
    <property type="component" value="Chromosome 1"/>
</dbReference>
<accession>A0A1Y6H591</accession>
<name>A0A1Y6H591_9XANT</name>
<sequence>MSGEAALTVTGLAPGGSIAAESVSGTIALGVPRNLSAALDAEIFSGNIRAVGGKVERPEYGPARA</sequence>
<organism evidence="2 4">
    <name type="scientific">Xanthomonas fragariae</name>
    <dbReference type="NCBI Taxonomy" id="48664"/>
    <lineage>
        <taxon>Bacteria</taxon>
        <taxon>Pseudomonadati</taxon>
        <taxon>Pseudomonadota</taxon>
        <taxon>Gammaproteobacteria</taxon>
        <taxon>Lysobacterales</taxon>
        <taxon>Lysobacteraceae</taxon>
        <taxon>Xanthomonas</taxon>
    </lineage>
</organism>
<evidence type="ECO:0000313" key="2">
    <source>
        <dbReference type="EMBL" id="SMR03850.1"/>
    </source>
</evidence>
<evidence type="ECO:0000313" key="3">
    <source>
        <dbReference type="Proteomes" id="UP000195877"/>
    </source>
</evidence>
<keyword evidence="3" id="KW-1185">Reference proteome</keyword>
<dbReference type="eggNOG" id="COG3595">
    <property type="taxonomic scope" value="Bacteria"/>
</dbReference>
<dbReference type="EMBL" id="LT853885">
    <property type="protein sequence ID" value="SMR03850.1"/>
    <property type="molecule type" value="Genomic_DNA"/>
</dbReference>
<reference evidence="1 3" key="2">
    <citation type="submission" date="2017-05" db="EMBL/GenBank/DDBJ databases">
        <authorList>
            <person name="Blom J."/>
        </authorList>
    </citation>
    <scope>NUCLEOTIDE SEQUENCE [LARGE SCALE GENOMIC DNA]</scope>
    <source>
        <strain evidence="1">PD885</strain>
    </source>
</reference>
<reference evidence="2 4" key="1">
    <citation type="submission" date="2017-05" db="EMBL/GenBank/DDBJ databases">
        <authorList>
            <person name="Song R."/>
            <person name="Chenine A.L."/>
            <person name="Ruprecht R.M."/>
        </authorList>
    </citation>
    <scope>NUCLEOTIDE SEQUENCE [LARGE SCALE GENOMIC DNA]</scope>
    <source>
        <strain evidence="2">PD5205</strain>
    </source>
</reference>
<dbReference type="AlphaFoldDB" id="A0A1Y6H591"/>
<dbReference type="Proteomes" id="UP000195877">
    <property type="component" value="Chromosome 1"/>
</dbReference>